<dbReference type="Proteomes" id="UP000236161">
    <property type="component" value="Unassembled WGS sequence"/>
</dbReference>
<dbReference type="AlphaFoldDB" id="A0A2I0A4E7"/>
<evidence type="ECO:0000313" key="1">
    <source>
        <dbReference type="EMBL" id="PKA50412.1"/>
    </source>
</evidence>
<organism evidence="1 2">
    <name type="scientific">Apostasia shenzhenica</name>
    <dbReference type="NCBI Taxonomy" id="1088818"/>
    <lineage>
        <taxon>Eukaryota</taxon>
        <taxon>Viridiplantae</taxon>
        <taxon>Streptophyta</taxon>
        <taxon>Embryophyta</taxon>
        <taxon>Tracheophyta</taxon>
        <taxon>Spermatophyta</taxon>
        <taxon>Magnoliopsida</taxon>
        <taxon>Liliopsida</taxon>
        <taxon>Asparagales</taxon>
        <taxon>Orchidaceae</taxon>
        <taxon>Apostasioideae</taxon>
        <taxon>Apostasia</taxon>
    </lineage>
</organism>
<proteinExistence type="predicted"/>
<evidence type="ECO:0000313" key="2">
    <source>
        <dbReference type="Proteomes" id="UP000236161"/>
    </source>
</evidence>
<gene>
    <name evidence="1" type="ORF">AXF42_Ash013501</name>
</gene>
<keyword evidence="2" id="KW-1185">Reference proteome</keyword>
<sequence length="182" mass="20272">MMINGACRINSIWPEYFHDNNISLHSPFRAGADHNNHQLQGSSIYKKIMTMKFEGSRSTFYSDSSNISTTTGVHQRQAVNALPTYAALPHDQAIISTSTTLNYDDIHHDQIPVTNYSSTTTSTHVAPSTNYINYGNHDTLKETSASLHSNIYADPLISFFEEYSMLKQLQGLGGFCGMESLI</sequence>
<dbReference type="EMBL" id="KZ452026">
    <property type="protein sequence ID" value="PKA50412.1"/>
    <property type="molecule type" value="Genomic_DNA"/>
</dbReference>
<name>A0A2I0A4E7_9ASPA</name>
<reference evidence="1 2" key="1">
    <citation type="journal article" date="2017" name="Nature">
        <title>The Apostasia genome and the evolution of orchids.</title>
        <authorList>
            <person name="Zhang G.Q."/>
            <person name="Liu K.W."/>
            <person name="Li Z."/>
            <person name="Lohaus R."/>
            <person name="Hsiao Y.Y."/>
            <person name="Niu S.C."/>
            <person name="Wang J.Y."/>
            <person name="Lin Y.C."/>
            <person name="Xu Q."/>
            <person name="Chen L.J."/>
            <person name="Yoshida K."/>
            <person name="Fujiwara S."/>
            <person name="Wang Z.W."/>
            <person name="Zhang Y.Q."/>
            <person name="Mitsuda N."/>
            <person name="Wang M."/>
            <person name="Liu G.H."/>
            <person name="Pecoraro L."/>
            <person name="Huang H.X."/>
            <person name="Xiao X.J."/>
            <person name="Lin M."/>
            <person name="Wu X.Y."/>
            <person name="Wu W.L."/>
            <person name="Chen Y.Y."/>
            <person name="Chang S.B."/>
            <person name="Sakamoto S."/>
            <person name="Ohme-Takagi M."/>
            <person name="Yagi M."/>
            <person name="Zeng S.J."/>
            <person name="Shen C.Y."/>
            <person name="Yeh C.M."/>
            <person name="Luo Y.B."/>
            <person name="Tsai W.C."/>
            <person name="Van de Peer Y."/>
            <person name="Liu Z.J."/>
        </authorList>
    </citation>
    <scope>NUCLEOTIDE SEQUENCE [LARGE SCALE GENOMIC DNA]</scope>
    <source>
        <strain evidence="2">cv. Shenzhen</strain>
        <tissue evidence="1">Stem</tissue>
    </source>
</reference>
<protein>
    <submittedName>
        <fullName evidence="1">Uncharacterized protein</fullName>
    </submittedName>
</protein>
<accession>A0A2I0A4E7</accession>